<feature type="compositionally biased region" description="Basic and acidic residues" evidence="10">
    <location>
        <begin position="205"/>
        <end position="230"/>
    </location>
</feature>
<dbReference type="InterPro" id="IPR018171">
    <property type="entry name" value="Pept_tRNA_hydro_CS"/>
</dbReference>
<dbReference type="RefSeq" id="WP_047762371.1">
    <property type="nucleotide sequence ID" value="NZ_LAQL01000002.1"/>
</dbReference>
<evidence type="ECO:0000256" key="2">
    <source>
        <dbReference type="ARBA" id="ARBA00022555"/>
    </source>
</evidence>
<keyword evidence="4 7" id="KW-0694">RNA-binding</keyword>
<feature type="binding site" evidence="7">
    <location>
        <position position="112"/>
    </location>
    <ligand>
        <name>tRNA</name>
        <dbReference type="ChEBI" id="CHEBI:17843"/>
    </ligand>
</feature>
<feature type="region of interest" description="Disordered" evidence="10">
    <location>
        <begin position="185"/>
        <end position="249"/>
    </location>
</feature>
<evidence type="ECO:0000256" key="6">
    <source>
        <dbReference type="ARBA" id="ARBA00050038"/>
    </source>
</evidence>
<comment type="function">
    <text evidence="7">Hydrolyzes ribosome-free peptidyl-tRNAs (with 1 or more amino acids incorporated), which drop off the ribosome during protein synthesis, or as a result of ribosome stalling.</text>
</comment>
<dbReference type="PATRIC" id="fig|1489064.4.peg.1241"/>
<dbReference type="GO" id="GO:0000049">
    <property type="term" value="F:tRNA binding"/>
    <property type="evidence" value="ECO:0007669"/>
    <property type="project" value="UniProtKB-UniRule"/>
</dbReference>
<dbReference type="Gene3D" id="3.40.50.1470">
    <property type="entry name" value="Peptidyl-tRNA hydrolase"/>
    <property type="match status" value="1"/>
</dbReference>
<dbReference type="AlphaFoldDB" id="A0A0H2N000"/>
<evidence type="ECO:0000256" key="10">
    <source>
        <dbReference type="SAM" id="MobiDB-lite"/>
    </source>
</evidence>
<dbReference type="GO" id="GO:0005737">
    <property type="term" value="C:cytoplasm"/>
    <property type="evidence" value="ECO:0007669"/>
    <property type="project" value="UniProtKB-SubCell"/>
</dbReference>
<dbReference type="HAMAP" id="MF_00083">
    <property type="entry name" value="Pept_tRNA_hydro_bact"/>
    <property type="match status" value="1"/>
</dbReference>
<evidence type="ECO:0000313" key="11">
    <source>
        <dbReference type="EMBL" id="KLN62245.1"/>
    </source>
</evidence>
<evidence type="ECO:0000256" key="9">
    <source>
        <dbReference type="RuleBase" id="RU004320"/>
    </source>
</evidence>
<dbReference type="PROSITE" id="PS01196">
    <property type="entry name" value="PEPT_TRNA_HYDROL_2"/>
    <property type="match status" value="1"/>
</dbReference>
<feature type="binding site" evidence="7">
    <location>
        <position position="66"/>
    </location>
    <ligand>
        <name>tRNA</name>
        <dbReference type="ChEBI" id="CHEBI:17843"/>
    </ligand>
</feature>
<feature type="site" description="Discriminates between blocked and unblocked aminoacyl-tRNA" evidence="7">
    <location>
        <position position="9"/>
    </location>
</feature>
<comment type="subcellular location">
    <subcellularLocation>
        <location evidence="7">Cytoplasm</location>
    </subcellularLocation>
</comment>
<dbReference type="PROSITE" id="PS01195">
    <property type="entry name" value="PEPT_TRNA_HYDROL_1"/>
    <property type="match status" value="1"/>
</dbReference>
<dbReference type="FunFam" id="3.40.50.1470:FF:000001">
    <property type="entry name" value="Peptidyl-tRNA hydrolase"/>
    <property type="match status" value="1"/>
</dbReference>
<proteinExistence type="inferred from homology"/>
<feature type="binding site" evidence="7">
    <location>
        <position position="14"/>
    </location>
    <ligand>
        <name>tRNA</name>
        <dbReference type="ChEBI" id="CHEBI:17843"/>
    </ligand>
</feature>
<dbReference type="InterPro" id="IPR036416">
    <property type="entry name" value="Pept_tRNA_hydro_sf"/>
</dbReference>
<comment type="caution">
    <text evidence="11">The sequence shown here is derived from an EMBL/GenBank/DDBJ whole genome shotgun (WGS) entry which is preliminary data.</text>
</comment>
<dbReference type="Proteomes" id="UP000035444">
    <property type="component" value="Unassembled WGS sequence"/>
</dbReference>
<dbReference type="PANTHER" id="PTHR17224">
    <property type="entry name" value="PEPTIDYL-TRNA HYDROLASE"/>
    <property type="match status" value="1"/>
</dbReference>
<keyword evidence="2 7" id="KW-0820">tRNA-binding</keyword>
<dbReference type="SUPFAM" id="SSF53178">
    <property type="entry name" value="Peptidyl-tRNA hydrolase-like"/>
    <property type="match status" value="1"/>
</dbReference>
<dbReference type="CDD" id="cd00462">
    <property type="entry name" value="PTH"/>
    <property type="match status" value="1"/>
</dbReference>
<dbReference type="Pfam" id="PF01195">
    <property type="entry name" value="Pept_tRNA_hydro"/>
    <property type="match status" value="1"/>
</dbReference>
<organism evidence="11 12">
    <name type="scientific">Kiloniella spongiae</name>
    <dbReference type="NCBI Taxonomy" id="1489064"/>
    <lineage>
        <taxon>Bacteria</taxon>
        <taxon>Pseudomonadati</taxon>
        <taxon>Pseudomonadota</taxon>
        <taxon>Alphaproteobacteria</taxon>
        <taxon>Rhodospirillales</taxon>
        <taxon>Kiloniellaceae</taxon>
        <taxon>Kiloniella</taxon>
    </lineage>
</organism>
<dbReference type="GO" id="GO:0006515">
    <property type="term" value="P:protein quality control for misfolded or incompletely synthesized proteins"/>
    <property type="evidence" value="ECO:0007669"/>
    <property type="project" value="UniProtKB-UniRule"/>
</dbReference>
<feature type="active site" description="Proton acceptor" evidence="7">
    <location>
        <position position="19"/>
    </location>
</feature>
<dbReference type="GO" id="GO:0004045">
    <property type="term" value="F:peptidyl-tRNA hydrolase activity"/>
    <property type="evidence" value="ECO:0007669"/>
    <property type="project" value="UniProtKB-UniRule"/>
</dbReference>
<evidence type="ECO:0000256" key="4">
    <source>
        <dbReference type="ARBA" id="ARBA00022884"/>
    </source>
</evidence>
<dbReference type="GO" id="GO:0072344">
    <property type="term" value="P:rescue of stalled ribosome"/>
    <property type="evidence" value="ECO:0007669"/>
    <property type="project" value="UniProtKB-UniRule"/>
</dbReference>
<keyword evidence="12" id="KW-1185">Reference proteome</keyword>
<dbReference type="PANTHER" id="PTHR17224:SF1">
    <property type="entry name" value="PEPTIDYL-TRNA HYDROLASE"/>
    <property type="match status" value="1"/>
</dbReference>
<reference evidence="11 12" key="1">
    <citation type="submission" date="2015-03" db="EMBL/GenBank/DDBJ databases">
        <title>Genome Sequence of Kiloniella spongiae MEBiC09566, isolated from a marine sponge.</title>
        <authorList>
            <person name="Shao Z."/>
            <person name="Wang L."/>
            <person name="Li X."/>
        </authorList>
    </citation>
    <scope>NUCLEOTIDE SEQUENCE [LARGE SCALE GENOMIC DNA]</scope>
    <source>
        <strain evidence="11 12">MEBiC09566</strain>
    </source>
</reference>
<feature type="compositionally biased region" description="Polar residues" evidence="10">
    <location>
        <begin position="231"/>
        <end position="249"/>
    </location>
</feature>
<protein>
    <recommendedName>
        <fullName evidence="6 7">Peptidyl-tRNA hydrolase</fullName>
        <shortName evidence="7">Pth</shortName>
        <ecNumber evidence="1 7">3.1.1.29</ecNumber>
    </recommendedName>
</protein>
<dbReference type="InterPro" id="IPR001328">
    <property type="entry name" value="Pept_tRNA_hydro"/>
</dbReference>
<comment type="function">
    <text evidence="7">Catalyzes the release of premature peptidyl moieties from peptidyl-tRNA molecules trapped in stalled 50S ribosomal subunits, and thus maintains levels of free tRNAs and 50S ribosomes.</text>
</comment>
<keyword evidence="7" id="KW-0963">Cytoplasm</keyword>
<comment type="catalytic activity">
    <reaction evidence="7 8">
        <text>an N-acyl-L-alpha-aminoacyl-tRNA + H2O = an N-acyl-L-amino acid + a tRNA + H(+)</text>
        <dbReference type="Rhea" id="RHEA:54448"/>
        <dbReference type="Rhea" id="RHEA-COMP:10123"/>
        <dbReference type="Rhea" id="RHEA-COMP:13883"/>
        <dbReference type="ChEBI" id="CHEBI:15377"/>
        <dbReference type="ChEBI" id="CHEBI:15378"/>
        <dbReference type="ChEBI" id="CHEBI:59874"/>
        <dbReference type="ChEBI" id="CHEBI:78442"/>
        <dbReference type="ChEBI" id="CHEBI:138191"/>
        <dbReference type="EC" id="3.1.1.29"/>
    </reaction>
</comment>
<dbReference type="STRING" id="1489064.WH96_01600"/>
<evidence type="ECO:0000256" key="3">
    <source>
        <dbReference type="ARBA" id="ARBA00022801"/>
    </source>
</evidence>
<dbReference type="OrthoDB" id="9800507at2"/>
<evidence type="ECO:0000313" key="12">
    <source>
        <dbReference type="Proteomes" id="UP000035444"/>
    </source>
</evidence>
<feature type="binding site" evidence="7">
    <location>
        <position position="64"/>
    </location>
    <ligand>
        <name>tRNA</name>
        <dbReference type="ChEBI" id="CHEBI:17843"/>
    </ligand>
</feature>
<evidence type="ECO:0000256" key="7">
    <source>
        <dbReference type="HAMAP-Rule" id="MF_00083"/>
    </source>
</evidence>
<gene>
    <name evidence="7" type="primary">pth</name>
    <name evidence="11" type="ORF">WH96_01600</name>
</gene>
<evidence type="ECO:0000256" key="1">
    <source>
        <dbReference type="ARBA" id="ARBA00013260"/>
    </source>
</evidence>
<dbReference type="EMBL" id="LAQL01000002">
    <property type="protein sequence ID" value="KLN62245.1"/>
    <property type="molecule type" value="Genomic_DNA"/>
</dbReference>
<accession>A0A0H2N000</accession>
<dbReference type="NCBIfam" id="TIGR00447">
    <property type="entry name" value="pth"/>
    <property type="match status" value="1"/>
</dbReference>
<name>A0A0H2N000_9PROT</name>
<comment type="similarity">
    <text evidence="5 7 9">Belongs to the PTH family.</text>
</comment>
<sequence length="249" mass="27737">MLLFVGLGNPGQKYENNRHNIGFMAVDDIVHRHNFSPWRSRFQGKTSEGRIGSEKILILKPETYMNESGRAVGEAIRFFKIDPEDVFVFYDELDLAPGKLRIKKSGGSGGHNGIKSIDAHIGKEYWRLRMGIGHPGSKERVTGHVLGDFSKTDHDWLGKEIDAISRHIDLLVKDDTPGFMSKVAQDVAPPKQKKAPAQKASPEVSKSDKNTSKVVKPETTKAKDPAKNSKDGWQSTLANWFSNSKTPQD</sequence>
<feature type="site" description="Stabilizes the basic form of H active site to accept a proton" evidence="7">
    <location>
        <position position="91"/>
    </location>
</feature>
<dbReference type="EC" id="3.1.1.29" evidence="1 7"/>
<evidence type="ECO:0000256" key="8">
    <source>
        <dbReference type="RuleBase" id="RU000673"/>
    </source>
</evidence>
<keyword evidence="3 7" id="KW-0378">Hydrolase</keyword>
<comment type="subunit">
    <text evidence="7">Monomer.</text>
</comment>
<evidence type="ECO:0000256" key="5">
    <source>
        <dbReference type="ARBA" id="ARBA00038063"/>
    </source>
</evidence>